<dbReference type="Pfam" id="PF00015">
    <property type="entry name" value="MCPsignal"/>
    <property type="match status" value="1"/>
</dbReference>
<dbReference type="Gene3D" id="3.30.450.20">
    <property type="entry name" value="PAS domain"/>
    <property type="match status" value="4"/>
</dbReference>
<dbReference type="PROSITE" id="PS50111">
    <property type="entry name" value="CHEMOTAXIS_TRANSDUC_2"/>
    <property type="match status" value="1"/>
</dbReference>
<evidence type="ECO:0000256" key="2">
    <source>
        <dbReference type="ARBA" id="ARBA00023224"/>
    </source>
</evidence>
<dbReference type="PROSITE" id="PS50112">
    <property type="entry name" value="PAS"/>
    <property type="match status" value="3"/>
</dbReference>
<evidence type="ECO:0000313" key="9">
    <source>
        <dbReference type="Proteomes" id="UP001595478"/>
    </source>
</evidence>
<evidence type="ECO:0000259" key="7">
    <source>
        <dbReference type="PROSITE" id="PS50113"/>
    </source>
</evidence>
<gene>
    <name evidence="8" type="ORF">ACFOHL_12560</name>
</gene>
<name>A0ABV7FT39_9ALTE</name>
<feature type="domain" description="PAS" evidence="6">
    <location>
        <begin position="130"/>
        <end position="199"/>
    </location>
</feature>
<dbReference type="SMART" id="SM00091">
    <property type="entry name" value="PAS"/>
    <property type="match status" value="3"/>
</dbReference>
<evidence type="ECO:0000259" key="6">
    <source>
        <dbReference type="PROSITE" id="PS50112"/>
    </source>
</evidence>
<evidence type="ECO:0000256" key="3">
    <source>
        <dbReference type="ARBA" id="ARBA00029447"/>
    </source>
</evidence>
<dbReference type="InterPro" id="IPR004089">
    <property type="entry name" value="MCPsignal_dom"/>
</dbReference>
<evidence type="ECO:0000256" key="1">
    <source>
        <dbReference type="ARBA" id="ARBA00004370"/>
    </source>
</evidence>
<dbReference type="SMART" id="SM00283">
    <property type="entry name" value="MA"/>
    <property type="match status" value="1"/>
</dbReference>
<dbReference type="Pfam" id="PF13426">
    <property type="entry name" value="PAS_9"/>
    <property type="match status" value="2"/>
</dbReference>
<dbReference type="InterPro" id="IPR004090">
    <property type="entry name" value="Chemotax_Me-accpt_rcpt"/>
</dbReference>
<dbReference type="PANTHER" id="PTHR32089">
    <property type="entry name" value="METHYL-ACCEPTING CHEMOTAXIS PROTEIN MCPB"/>
    <property type="match status" value="1"/>
</dbReference>
<protein>
    <submittedName>
        <fullName evidence="8">PAS domain S-box protein</fullName>
    </submittedName>
</protein>
<dbReference type="RefSeq" id="WP_376920586.1">
    <property type="nucleotide sequence ID" value="NZ_JBHRSW010000023.1"/>
</dbReference>
<feature type="domain" description="PAC" evidence="7">
    <location>
        <begin position="86"/>
        <end position="136"/>
    </location>
</feature>
<evidence type="ECO:0000313" key="8">
    <source>
        <dbReference type="EMBL" id="MFC3122453.1"/>
    </source>
</evidence>
<organism evidence="8 9">
    <name type="scientific">Agaribacter flavus</name>
    <dbReference type="NCBI Taxonomy" id="1902781"/>
    <lineage>
        <taxon>Bacteria</taxon>
        <taxon>Pseudomonadati</taxon>
        <taxon>Pseudomonadota</taxon>
        <taxon>Gammaproteobacteria</taxon>
        <taxon>Alteromonadales</taxon>
        <taxon>Alteromonadaceae</taxon>
        <taxon>Agaribacter</taxon>
    </lineage>
</organism>
<dbReference type="SUPFAM" id="SSF58104">
    <property type="entry name" value="Methyl-accepting chemotaxis protein (MCP) signaling domain"/>
    <property type="match status" value="1"/>
</dbReference>
<dbReference type="InterPro" id="IPR000014">
    <property type="entry name" value="PAS"/>
</dbReference>
<dbReference type="Proteomes" id="UP001595478">
    <property type="component" value="Unassembled WGS sequence"/>
</dbReference>
<dbReference type="PANTHER" id="PTHR32089:SF112">
    <property type="entry name" value="LYSOZYME-LIKE PROTEIN-RELATED"/>
    <property type="match status" value="1"/>
</dbReference>
<feature type="domain" description="PAS" evidence="6">
    <location>
        <begin position="254"/>
        <end position="324"/>
    </location>
</feature>
<dbReference type="Pfam" id="PF00989">
    <property type="entry name" value="PAS"/>
    <property type="match status" value="1"/>
</dbReference>
<dbReference type="InterPro" id="IPR000700">
    <property type="entry name" value="PAS-assoc_C"/>
</dbReference>
<dbReference type="NCBIfam" id="TIGR00229">
    <property type="entry name" value="sensory_box"/>
    <property type="match status" value="3"/>
</dbReference>
<dbReference type="CDD" id="cd00130">
    <property type="entry name" value="PAS"/>
    <property type="match status" value="3"/>
</dbReference>
<feature type="domain" description="PAC" evidence="7">
    <location>
        <begin position="444"/>
        <end position="496"/>
    </location>
</feature>
<feature type="domain" description="PAS" evidence="6">
    <location>
        <begin position="9"/>
        <end position="61"/>
    </location>
</feature>
<reference evidence="9" key="1">
    <citation type="journal article" date="2019" name="Int. J. Syst. Evol. Microbiol.">
        <title>The Global Catalogue of Microorganisms (GCM) 10K type strain sequencing project: providing services to taxonomists for standard genome sequencing and annotation.</title>
        <authorList>
            <consortium name="The Broad Institute Genomics Platform"/>
            <consortium name="The Broad Institute Genome Sequencing Center for Infectious Disease"/>
            <person name="Wu L."/>
            <person name="Ma J."/>
        </authorList>
    </citation>
    <scope>NUCLEOTIDE SEQUENCE [LARGE SCALE GENOMIC DNA]</scope>
    <source>
        <strain evidence="9">KCTC 52473</strain>
    </source>
</reference>
<comment type="similarity">
    <text evidence="3">Belongs to the methyl-accepting chemotaxis (MCP) protein family.</text>
</comment>
<evidence type="ECO:0000256" key="4">
    <source>
        <dbReference type="PROSITE-ProRule" id="PRU00284"/>
    </source>
</evidence>
<dbReference type="InterPro" id="IPR013767">
    <property type="entry name" value="PAS_fold"/>
</dbReference>
<dbReference type="EMBL" id="JBHRSW010000023">
    <property type="protein sequence ID" value="MFC3122453.1"/>
    <property type="molecule type" value="Genomic_DNA"/>
</dbReference>
<dbReference type="InterPro" id="IPR001610">
    <property type="entry name" value="PAC"/>
</dbReference>
<sequence>MLKRLFSARTATENTILEQAIDAVVSIDENNHVTLFNQAAELLWGYKKSEVIGKNVKMLVPIDIQSKHDDFVNSNRQTGENKIVGTSRDIQLPRKDGSNVWCNLALSKVHIDGKIHYTAFIKDITKQKEAIDRIDQTLEQCIDAVVTIDENNHVIFFNRAAETLWGINREEVIGKNVKILVPQSIQAKHDSLVNANRDTGVDKIVGTSRDIQIETFDGRSLWANLSLSKVKSGGKILYTAFVKDITEEKLKNEAFATMSLVANETDNSVIITDANENIEYINPGFTKLTGYRFEDVKGKKPGEILQGKHTCPETKKRIREKLSQQKAFYDEILNYDNKGNAYWISLAINPVFDKNGKLSKFISIQANIDETKKQALENDVRLNAVSQSNIVMEFSPDGQLTFANKLATNACDTNDVAQLKSKVGLLSEHLSSEQWEHIQAGKIINTELTLALTNGASIRLDVAISPVMDAENVMNKILMFGSDVSERNAVISQTHGAMSQVLDRIGSIIQSINGISDQTNLLALNAAIESARAGEAGRGFAVVADEVRNLAKSTTESAKEISALIDETKGHVDQLASYMSDKG</sequence>
<accession>A0ABV7FT39</accession>
<feature type="domain" description="Methyl-accepting transducer" evidence="5">
    <location>
        <begin position="503"/>
        <end position="583"/>
    </location>
</feature>
<dbReference type="Gene3D" id="6.10.250.3200">
    <property type="match status" value="1"/>
</dbReference>
<feature type="domain" description="PAC" evidence="7">
    <location>
        <begin position="326"/>
        <end position="380"/>
    </location>
</feature>
<comment type="subcellular location">
    <subcellularLocation>
        <location evidence="1">Membrane</location>
    </subcellularLocation>
</comment>
<dbReference type="SMART" id="SM00086">
    <property type="entry name" value="PAC"/>
    <property type="match status" value="4"/>
</dbReference>
<dbReference type="PRINTS" id="PR00260">
    <property type="entry name" value="CHEMTRNSDUCR"/>
</dbReference>
<dbReference type="PROSITE" id="PS50113">
    <property type="entry name" value="PAC"/>
    <property type="match status" value="3"/>
</dbReference>
<keyword evidence="2 4" id="KW-0807">Transducer</keyword>
<proteinExistence type="inferred from homology"/>
<dbReference type="InterPro" id="IPR035965">
    <property type="entry name" value="PAS-like_dom_sf"/>
</dbReference>
<keyword evidence="9" id="KW-1185">Reference proteome</keyword>
<dbReference type="SUPFAM" id="SSF55785">
    <property type="entry name" value="PYP-like sensor domain (PAS domain)"/>
    <property type="match status" value="4"/>
</dbReference>
<comment type="caution">
    <text evidence="8">The sequence shown here is derived from an EMBL/GenBank/DDBJ whole genome shotgun (WGS) entry which is preliminary data.</text>
</comment>
<evidence type="ECO:0000259" key="5">
    <source>
        <dbReference type="PROSITE" id="PS50111"/>
    </source>
</evidence>